<proteinExistence type="predicted"/>
<sequence length="141" mass="16671">MEGCKIDRSEWNEQTVILMKRILLDRVSHIYNAEEELRELSCNDGATLFATFDGSYVYLGEVFARIHFQLIYTEYVLKTVREMIITRGHIADAAEAEQHPRNVEHTEVIEEDFLDSKGRMECYMTLIEQIFWKYIREELGL</sequence>
<gene>
    <name evidence="1" type="ORF">HNY73_011311</name>
</gene>
<reference evidence="1" key="1">
    <citation type="journal article" date="2020" name="bioRxiv">
        <title>Chromosome-level reference genome of the European wasp spider Argiope bruennichi: a resource for studies on range expansion and evolutionary adaptation.</title>
        <authorList>
            <person name="Sheffer M.M."/>
            <person name="Hoppe A."/>
            <person name="Krehenwinkel H."/>
            <person name="Uhl G."/>
            <person name="Kuss A.W."/>
            <person name="Jensen L."/>
            <person name="Jensen C."/>
            <person name="Gillespie R.G."/>
            <person name="Hoff K.J."/>
            <person name="Prost S."/>
        </authorList>
    </citation>
    <scope>NUCLEOTIDE SEQUENCE</scope>
</reference>
<protein>
    <submittedName>
        <fullName evidence="1">Uncharacterized protein</fullName>
    </submittedName>
</protein>
<keyword evidence="2" id="KW-1185">Reference proteome</keyword>
<dbReference type="EMBL" id="JABXBU010000030">
    <property type="protein sequence ID" value="KAF8785806.1"/>
    <property type="molecule type" value="Genomic_DNA"/>
</dbReference>
<comment type="caution">
    <text evidence="1">The sequence shown here is derived from an EMBL/GenBank/DDBJ whole genome shotgun (WGS) entry which is preliminary data.</text>
</comment>
<evidence type="ECO:0000313" key="1">
    <source>
        <dbReference type="EMBL" id="KAF8785806.1"/>
    </source>
</evidence>
<evidence type="ECO:0000313" key="2">
    <source>
        <dbReference type="Proteomes" id="UP000807504"/>
    </source>
</evidence>
<reference evidence="1" key="2">
    <citation type="submission" date="2020-06" db="EMBL/GenBank/DDBJ databases">
        <authorList>
            <person name="Sheffer M."/>
        </authorList>
    </citation>
    <scope>NUCLEOTIDE SEQUENCE</scope>
</reference>
<accession>A0A8T0F3P2</accession>
<name>A0A8T0F3P2_ARGBR</name>
<organism evidence="1 2">
    <name type="scientific">Argiope bruennichi</name>
    <name type="common">Wasp spider</name>
    <name type="synonym">Aranea bruennichi</name>
    <dbReference type="NCBI Taxonomy" id="94029"/>
    <lineage>
        <taxon>Eukaryota</taxon>
        <taxon>Metazoa</taxon>
        <taxon>Ecdysozoa</taxon>
        <taxon>Arthropoda</taxon>
        <taxon>Chelicerata</taxon>
        <taxon>Arachnida</taxon>
        <taxon>Araneae</taxon>
        <taxon>Araneomorphae</taxon>
        <taxon>Entelegynae</taxon>
        <taxon>Araneoidea</taxon>
        <taxon>Araneidae</taxon>
        <taxon>Argiope</taxon>
    </lineage>
</organism>
<dbReference type="Proteomes" id="UP000807504">
    <property type="component" value="Unassembled WGS sequence"/>
</dbReference>
<dbReference type="AlphaFoldDB" id="A0A8T0F3P2"/>